<dbReference type="InterPro" id="IPR003856">
    <property type="entry name" value="LPS_length_determ_N"/>
</dbReference>
<dbReference type="AlphaFoldDB" id="A0A238LK89"/>
<dbReference type="RefSeq" id="WP_093993479.1">
    <property type="nucleotide sequence ID" value="NZ_FXZK01000008.1"/>
</dbReference>
<dbReference type="InterPro" id="IPR050445">
    <property type="entry name" value="Bact_polysacc_biosynth/exp"/>
</dbReference>
<evidence type="ECO:0000313" key="9">
    <source>
        <dbReference type="EMBL" id="SMY09290.1"/>
    </source>
</evidence>
<feature type="transmembrane region" description="Helical" evidence="7">
    <location>
        <begin position="483"/>
        <end position="503"/>
    </location>
</feature>
<evidence type="ECO:0000256" key="6">
    <source>
        <dbReference type="SAM" id="Coils"/>
    </source>
</evidence>
<feature type="transmembrane region" description="Helical" evidence="7">
    <location>
        <begin position="424"/>
        <end position="444"/>
    </location>
</feature>
<evidence type="ECO:0000256" key="2">
    <source>
        <dbReference type="ARBA" id="ARBA00022475"/>
    </source>
</evidence>
<evidence type="ECO:0000256" key="5">
    <source>
        <dbReference type="ARBA" id="ARBA00023136"/>
    </source>
</evidence>
<dbReference type="PANTHER" id="PTHR32309">
    <property type="entry name" value="TYROSINE-PROTEIN KINASE"/>
    <property type="match status" value="1"/>
</dbReference>
<feature type="coiled-coil region" evidence="6">
    <location>
        <begin position="175"/>
        <end position="238"/>
    </location>
</feature>
<dbReference type="Proteomes" id="UP000201613">
    <property type="component" value="Unassembled WGS sequence"/>
</dbReference>
<organism evidence="9 10">
    <name type="scientific">Flavimaricola marinus</name>
    <dbReference type="NCBI Taxonomy" id="1819565"/>
    <lineage>
        <taxon>Bacteria</taxon>
        <taxon>Pseudomonadati</taxon>
        <taxon>Pseudomonadota</taxon>
        <taxon>Alphaproteobacteria</taxon>
        <taxon>Rhodobacterales</taxon>
        <taxon>Paracoccaceae</taxon>
        <taxon>Flavimaricola</taxon>
    </lineage>
</organism>
<accession>A0A238LK89</accession>
<dbReference type="Pfam" id="PF02706">
    <property type="entry name" value="Wzz"/>
    <property type="match status" value="1"/>
</dbReference>
<dbReference type="OrthoDB" id="8114194at2"/>
<reference evidence="9 10" key="1">
    <citation type="submission" date="2017-05" db="EMBL/GenBank/DDBJ databases">
        <authorList>
            <person name="Song R."/>
            <person name="Chenine A.L."/>
            <person name="Ruprecht R.M."/>
        </authorList>
    </citation>
    <scope>NUCLEOTIDE SEQUENCE [LARGE SCALE GENOMIC DNA]</scope>
    <source>
        <strain evidence="9 10">CECT 8899</strain>
    </source>
</reference>
<keyword evidence="10" id="KW-1185">Reference proteome</keyword>
<protein>
    <submittedName>
        <fullName evidence="9">Chain length determinant protein</fullName>
    </submittedName>
</protein>
<keyword evidence="6" id="KW-0175">Coiled coil</keyword>
<keyword evidence="4 7" id="KW-1133">Transmembrane helix</keyword>
<gene>
    <name evidence="9" type="ORF">LOM8899_03455</name>
</gene>
<evidence type="ECO:0000256" key="3">
    <source>
        <dbReference type="ARBA" id="ARBA00022692"/>
    </source>
</evidence>
<name>A0A238LK89_9RHOB</name>
<keyword evidence="2" id="KW-1003">Cell membrane</keyword>
<feature type="domain" description="Polysaccharide chain length determinant N-terminal" evidence="8">
    <location>
        <begin position="2"/>
        <end position="86"/>
    </location>
</feature>
<comment type="subcellular location">
    <subcellularLocation>
        <location evidence="1">Cell membrane</location>
        <topology evidence="1">Multi-pass membrane protein</topology>
    </subcellularLocation>
</comment>
<dbReference type="PANTHER" id="PTHR32309:SF31">
    <property type="entry name" value="CAPSULAR EXOPOLYSACCHARIDE FAMILY"/>
    <property type="match status" value="1"/>
</dbReference>
<evidence type="ECO:0000259" key="8">
    <source>
        <dbReference type="Pfam" id="PF02706"/>
    </source>
</evidence>
<keyword evidence="3 7" id="KW-0812">Transmembrane</keyword>
<proteinExistence type="predicted"/>
<dbReference type="GO" id="GO:0005886">
    <property type="term" value="C:plasma membrane"/>
    <property type="evidence" value="ECO:0007669"/>
    <property type="project" value="UniProtKB-SubCell"/>
</dbReference>
<evidence type="ECO:0000256" key="1">
    <source>
        <dbReference type="ARBA" id="ARBA00004651"/>
    </source>
</evidence>
<evidence type="ECO:0000256" key="4">
    <source>
        <dbReference type="ARBA" id="ARBA00022989"/>
    </source>
</evidence>
<keyword evidence="5 7" id="KW-0472">Membrane</keyword>
<evidence type="ECO:0000256" key="7">
    <source>
        <dbReference type="SAM" id="Phobius"/>
    </source>
</evidence>
<evidence type="ECO:0000313" key="10">
    <source>
        <dbReference type="Proteomes" id="UP000201613"/>
    </source>
</evidence>
<dbReference type="EMBL" id="FXZK01000008">
    <property type="protein sequence ID" value="SMY09290.1"/>
    <property type="molecule type" value="Genomic_DNA"/>
</dbReference>
<sequence>MTIDFRFYLSLFFRRIFYFLIFLALFSAAGVALAIMLPPVYRAEAILIVESQQIPSDLAESTVRVETTEQLQIIQQRILTRDRLLDMANRLGIYADRQSDLSRRLSADEIIDDLRERIAIITTGGTRSGQVQATIVRVGFEAPTAQMSAAVTNEIVTMILQENVAIRTNVAGQTLEFFTEEVAKLDQELAELGARILAFQEENLDALPDSLDFRRSQQAAAQERLVQLEREEATLIDRRARLVSLYESTGQVPASSQAPESRTVEERQLQALKDELSRATAVLSPTNPRVRVLTAQIEALEETVAAQAGARDAADSENQGLSLYEIQLADLDGQLDFIAAQKQQIDETMAALQASIEATPGNAIILDGLERDYANIRSQYDQAVANQARAVTGDTLEALAKGQRITVIEQAIAPREPESPNRPLLAAGGVALGIMAGLAVIVLLELLNSSVRRPADLINGLGVMPLGTIPLIRTRAEGIRRRLILLAAFAIALGVVPWALWYVHTKITPLDILINQILSRLPI</sequence>